<evidence type="ECO:0000313" key="3">
    <source>
        <dbReference type="Proteomes" id="UP001054837"/>
    </source>
</evidence>
<protein>
    <submittedName>
        <fullName evidence="2">Uncharacterized protein</fullName>
    </submittedName>
</protein>
<evidence type="ECO:0000313" key="2">
    <source>
        <dbReference type="EMBL" id="GIY77662.1"/>
    </source>
</evidence>
<dbReference type="Proteomes" id="UP001054837">
    <property type="component" value="Unassembled WGS sequence"/>
</dbReference>
<sequence>MSAFVEPVNSLQESEAASKNARPHTSPEEVKQCLGNLHSVGDAPKIDATLAWSHPHAPRQLPNPSCCFGYDCQQHSAFLTGNRTARKKSPPPMGLVCGSRGPSLHQQQRDAEERKIFLSGPLVRNGLSNRLLYLKWLVGKGPDT</sequence>
<dbReference type="EMBL" id="BPLQ01014154">
    <property type="protein sequence ID" value="GIY77662.1"/>
    <property type="molecule type" value="Genomic_DNA"/>
</dbReference>
<organism evidence="2 3">
    <name type="scientific">Caerostris darwini</name>
    <dbReference type="NCBI Taxonomy" id="1538125"/>
    <lineage>
        <taxon>Eukaryota</taxon>
        <taxon>Metazoa</taxon>
        <taxon>Ecdysozoa</taxon>
        <taxon>Arthropoda</taxon>
        <taxon>Chelicerata</taxon>
        <taxon>Arachnida</taxon>
        <taxon>Araneae</taxon>
        <taxon>Araneomorphae</taxon>
        <taxon>Entelegynae</taxon>
        <taxon>Araneoidea</taxon>
        <taxon>Araneidae</taxon>
        <taxon>Caerostris</taxon>
    </lineage>
</organism>
<reference evidence="2 3" key="1">
    <citation type="submission" date="2021-06" db="EMBL/GenBank/DDBJ databases">
        <title>Caerostris darwini draft genome.</title>
        <authorList>
            <person name="Kono N."/>
            <person name="Arakawa K."/>
        </authorList>
    </citation>
    <scope>NUCLEOTIDE SEQUENCE [LARGE SCALE GENOMIC DNA]</scope>
</reference>
<feature type="region of interest" description="Disordered" evidence="1">
    <location>
        <begin position="1"/>
        <end position="29"/>
    </location>
</feature>
<keyword evidence="3" id="KW-1185">Reference proteome</keyword>
<name>A0AAV4W4K1_9ARAC</name>
<accession>A0AAV4W4K1</accession>
<proteinExistence type="predicted"/>
<dbReference type="AlphaFoldDB" id="A0AAV4W4K1"/>
<gene>
    <name evidence="2" type="ORF">CDAR_416201</name>
</gene>
<evidence type="ECO:0000256" key="1">
    <source>
        <dbReference type="SAM" id="MobiDB-lite"/>
    </source>
</evidence>
<comment type="caution">
    <text evidence="2">The sequence shown here is derived from an EMBL/GenBank/DDBJ whole genome shotgun (WGS) entry which is preliminary data.</text>
</comment>